<keyword evidence="2 4" id="KW-0689">Ribosomal protein</keyword>
<dbReference type="Proteomes" id="UP000800092">
    <property type="component" value="Unassembled WGS sequence"/>
</dbReference>
<accession>A0A6A6HBR2</accession>
<evidence type="ECO:0000256" key="5">
    <source>
        <dbReference type="SAM" id="MobiDB-lite"/>
    </source>
</evidence>
<evidence type="ECO:0000256" key="4">
    <source>
        <dbReference type="RuleBase" id="RU000572"/>
    </source>
</evidence>
<evidence type="ECO:0000256" key="2">
    <source>
        <dbReference type="ARBA" id="ARBA00022980"/>
    </source>
</evidence>
<dbReference type="GO" id="GO:0003723">
    <property type="term" value="F:RNA binding"/>
    <property type="evidence" value="ECO:0007669"/>
    <property type="project" value="TreeGrafter"/>
</dbReference>
<organism evidence="6 7">
    <name type="scientific">Viridothelium virens</name>
    <name type="common">Speckled blister lichen</name>
    <name type="synonym">Trypethelium virens</name>
    <dbReference type="NCBI Taxonomy" id="1048519"/>
    <lineage>
        <taxon>Eukaryota</taxon>
        <taxon>Fungi</taxon>
        <taxon>Dikarya</taxon>
        <taxon>Ascomycota</taxon>
        <taxon>Pezizomycotina</taxon>
        <taxon>Dothideomycetes</taxon>
        <taxon>Dothideomycetes incertae sedis</taxon>
        <taxon>Trypetheliales</taxon>
        <taxon>Trypetheliaceae</taxon>
        <taxon>Viridothelium</taxon>
    </lineage>
</organism>
<dbReference type="Pfam" id="PF01294">
    <property type="entry name" value="Ribosomal_L13e"/>
    <property type="match status" value="1"/>
</dbReference>
<evidence type="ECO:0000313" key="6">
    <source>
        <dbReference type="EMBL" id="KAF2235452.1"/>
    </source>
</evidence>
<dbReference type="OrthoDB" id="10264538at2759"/>
<dbReference type="InterPro" id="IPR001380">
    <property type="entry name" value="Ribosomal_eL13"/>
</dbReference>
<comment type="similarity">
    <text evidence="1 4">Belongs to the eukaryotic ribosomal protein eL13 family.</text>
</comment>
<gene>
    <name evidence="6" type="ORF">EV356DRAFT_465145</name>
</gene>
<evidence type="ECO:0000256" key="1">
    <source>
        <dbReference type="ARBA" id="ARBA00005640"/>
    </source>
</evidence>
<sequence length="222" mass="25343">MTIKHNQQIQHNHFRKDWQRRVRVHFDQPGKKKSRRDARAARAAKLAPRPVDRLRPIVRCPTIKYNRRVRAGRGFSLAELKEAGISRKLAPTIGIAVDPRRQNLSEESIAANVARLQEYKKRLILFPRRAGKPKEGDSSANEVKAAKNGQGTVDKIMGSQPTRRGLFPVENKVEIQEGKKSDFENEENAYRRLRDARSEARLVGVREKRAKAKAEEAAAQKK</sequence>
<dbReference type="GO" id="GO:0006412">
    <property type="term" value="P:translation"/>
    <property type="evidence" value="ECO:0007669"/>
    <property type="project" value="InterPro"/>
</dbReference>
<dbReference type="FunFam" id="1.20.5.110:FF:000003">
    <property type="entry name" value="60S ribosomal protein L13"/>
    <property type="match status" value="1"/>
</dbReference>
<dbReference type="GO" id="GO:0022625">
    <property type="term" value="C:cytosolic large ribosomal subunit"/>
    <property type="evidence" value="ECO:0007669"/>
    <property type="project" value="TreeGrafter"/>
</dbReference>
<evidence type="ECO:0000313" key="7">
    <source>
        <dbReference type="Proteomes" id="UP000800092"/>
    </source>
</evidence>
<dbReference type="HAMAP" id="MF_00499">
    <property type="entry name" value="Ribosomal_eL13"/>
    <property type="match status" value="1"/>
</dbReference>
<dbReference type="PANTHER" id="PTHR11722">
    <property type="entry name" value="60S RIBOSOMAL PROTEIN L13"/>
    <property type="match status" value="1"/>
</dbReference>
<dbReference type="GO" id="GO:0003735">
    <property type="term" value="F:structural constituent of ribosome"/>
    <property type="evidence" value="ECO:0007669"/>
    <property type="project" value="InterPro"/>
</dbReference>
<reference evidence="6" key="1">
    <citation type="journal article" date="2020" name="Stud. Mycol.">
        <title>101 Dothideomycetes genomes: a test case for predicting lifestyles and emergence of pathogens.</title>
        <authorList>
            <person name="Haridas S."/>
            <person name="Albert R."/>
            <person name="Binder M."/>
            <person name="Bloem J."/>
            <person name="Labutti K."/>
            <person name="Salamov A."/>
            <person name="Andreopoulos B."/>
            <person name="Baker S."/>
            <person name="Barry K."/>
            <person name="Bills G."/>
            <person name="Bluhm B."/>
            <person name="Cannon C."/>
            <person name="Castanera R."/>
            <person name="Culley D."/>
            <person name="Daum C."/>
            <person name="Ezra D."/>
            <person name="Gonzalez J."/>
            <person name="Henrissat B."/>
            <person name="Kuo A."/>
            <person name="Liang C."/>
            <person name="Lipzen A."/>
            <person name="Lutzoni F."/>
            <person name="Magnuson J."/>
            <person name="Mondo S."/>
            <person name="Nolan M."/>
            <person name="Ohm R."/>
            <person name="Pangilinan J."/>
            <person name="Park H.-J."/>
            <person name="Ramirez L."/>
            <person name="Alfaro M."/>
            <person name="Sun H."/>
            <person name="Tritt A."/>
            <person name="Yoshinaga Y."/>
            <person name="Zwiers L.-H."/>
            <person name="Turgeon B."/>
            <person name="Goodwin S."/>
            <person name="Spatafora J."/>
            <person name="Crous P."/>
            <person name="Grigoriev I."/>
        </authorList>
    </citation>
    <scope>NUCLEOTIDE SEQUENCE</scope>
    <source>
        <strain evidence="6">Tuck. ex Michener</strain>
    </source>
</reference>
<name>A0A6A6HBR2_VIRVR</name>
<protein>
    <recommendedName>
        <fullName evidence="4">60S ribosomal protein L13</fullName>
    </recommendedName>
</protein>
<dbReference type="Gene3D" id="1.20.5.110">
    <property type="match status" value="1"/>
</dbReference>
<dbReference type="PROSITE" id="PS01104">
    <property type="entry name" value="RIBOSOMAL_L13E"/>
    <property type="match status" value="1"/>
</dbReference>
<feature type="region of interest" description="Disordered" evidence="5">
    <location>
        <begin position="130"/>
        <end position="170"/>
    </location>
</feature>
<keyword evidence="3 4" id="KW-0687">Ribonucleoprotein</keyword>
<keyword evidence="7" id="KW-1185">Reference proteome</keyword>
<dbReference type="PANTHER" id="PTHR11722:SF0">
    <property type="entry name" value="LARGE RIBOSOMAL SUBUNIT PROTEIN EL13"/>
    <property type="match status" value="1"/>
</dbReference>
<dbReference type="EMBL" id="ML991791">
    <property type="protein sequence ID" value="KAF2235452.1"/>
    <property type="molecule type" value="Genomic_DNA"/>
</dbReference>
<dbReference type="InterPro" id="IPR018256">
    <property type="entry name" value="Ribosomal_eL13_CS"/>
</dbReference>
<proteinExistence type="inferred from homology"/>
<dbReference type="AlphaFoldDB" id="A0A6A6HBR2"/>
<evidence type="ECO:0000256" key="3">
    <source>
        <dbReference type="ARBA" id="ARBA00023274"/>
    </source>
</evidence>